<gene>
    <name evidence="2" type="ORF">ECPE_LOCUS10060</name>
</gene>
<dbReference type="WBParaSite" id="ECPE_0001009201-mRNA-1">
    <property type="protein sequence ID" value="ECPE_0001009201-mRNA-1"/>
    <property type="gene ID" value="ECPE_0001009201"/>
</dbReference>
<feature type="compositionally biased region" description="Basic and acidic residues" evidence="1">
    <location>
        <begin position="9"/>
        <end position="20"/>
    </location>
</feature>
<dbReference type="EMBL" id="UZAN01048418">
    <property type="protein sequence ID" value="VDP86416.1"/>
    <property type="molecule type" value="Genomic_DNA"/>
</dbReference>
<proteinExistence type="predicted"/>
<feature type="region of interest" description="Disordered" evidence="1">
    <location>
        <begin position="351"/>
        <end position="400"/>
    </location>
</feature>
<feature type="region of interest" description="Disordered" evidence="1">
    <location>
        <begin position="424"/>
        <end position="457"/>
    </location>
</feature>
<accession>A0A183ASX5</accession>
<sequence length="697" mass="78448">MTQSARTGKNKEIVTKRKESGFMTRHKLAPIADATDGPSSSDSKKSAQQIVVNQSVHGESNPDVVRLHGSRSASVVSQYRRSQMSMQSAGRALLTDRRQENKHVLMTTIQFSMEDLDKGIVDRWVNTNPVVLFLETLEWVSSRLRTSRKHNELLNQLERIQFCRVCEACNIGYADLIGPQGTGENRSGDTNSPGLQKLIFHVRCIAAQANRPVLRVRRIFPAANQLRRQTAHGPGSQQVTRSVIFPNESHQFMLLSAWTVAEALKRITTRLMGIPRTVVNLNQTPTEISLGELVRLLRRTRPEKSNGIIVYKSSAPTCNWLACSSDGTLTIRYPTGDVAIVWTPATSYYRPPEPAETRQPIEKQMTRPRSKTSLSTVSRPMKISPEPNTDGTRSGRPVWNHRIRSSEKTARGFWLFVFDLPQSNRGPHTSQRSAGSTVTPTRGGEPIRDDHEPGQSNCVEMDDRVQEYNQPTTESSSSPSSEYETDHVGQLRALFTPSGEGAIYEAAMNIGNQIFGNSLRAVFTDGSCCLIDTNKSTSQTMPWRTLHKDGNLSRCGSPKTTRRLPVSIDTALNPFVRIHCASPEDLRVSYCWENQVQLTVFCGTQIPRESKQKEAVISTPRKSIFREGSPGGHVMEQFVTKMPFLTSLVESQYERFSAPWRKRREDAFKRIFKDFPSIDGDLERLRKELFVIDDEIR</sequence>
<evidence type="ECO:0000313" key="2">
    <source>
        <dbReference type="EMBL" id="VDP86416.1"/>
    </source>
</evidence>
<evidence type="ECO:0000256" key="1">
    <source>
        <dbReference type="SAM" id="MobiDB-lite"/>
    </source>
</evidence>
<name>A0A183ASX5_9TREM</name>
<dbReference type="OrthoDB" id="6351677at2759"/>
<feature type="compositionally biased region" description="Polar residues" evidence="1">
    <location>
        <begin position="424"/>
        <end position="440"/>
    </location>
</feature>
<evidence type="ECO:0000313" key="3">
    <source>
        <dbReference type="Proteomes" id="UP000272942"/>
    </source>
</evidence>
<feature type="compositionally biased region" description="Polar residues" evidence="1">
    <location>
        <begin position="37"/>
        <end position="49"/>
    </location>
</feature>
<reference evidence="4" key="1">
    <citation type="submission" date="2016-06" db="UniProtKB">
        <authorList>
            <consortium name="WormBaseParasite"/>
        </authorList>
    </citation>
    <scope>IDENTIFICATION</scope>
</reference>
<protein>
    <submittedName>
        <fullName evidence="4">Reverse transcriptase domain-containing protein</fullName>
    </submittedName>
</protein>
<organism evidence="4">
    <name type="scientific">Echinostoma caproni</name>
    <dbReference type="NCBI Taxonomy" id="27848"/>
    <lineage>
        <taxon>Eukaryota</taxon>
        <taxon>Metazoa</taxon>
        <taxon>Spiralia</taxon>
        <taxon>Lophotrochozoa</taxon>
        <taxon>Platyhelminthes</taxon>
        <taxon>Trematoda</taxon>
        <taxon>Digenea</taxon>
        <taxon>Plagiorchiida</taxon>
        <taxon>Echinostomata</taxon>
        <taxon>Echinostomatoidea</taxon>
        <taxon>Echinostomatidae</taxon>
        <taxon>Echinostoma</taxon>
    </lineage>
</organism>
<dbReference type="AlphaFoldDB" id="A0A183ASX5"/>
<dbReference type="Proteomes" id="UP000272942">
    <property type="component" value="Unassembled WGS sequence"/>
</dbReference>
<feature type="compositionally biased region" description="Basic and acidic residues" evidence="1">
    <location>
        <begin position="353"/>
        <end position="365"/>
    </location>
</feature>
<feature type="region of interest" description="Disordered" evidence="1">
    <location>
        <begin position="1"/>
        <end position="49"/>
    </location>
</feature>
<evidence type="ECO:0000313" key="4">
    <source>
        <dbReference type="WBParaSite" id="ECPE_0001009201-mRNA-1"/>
    </source>
</evidence>
<reference evidence="2 3" key="2">
    <citation type="submission" date="2018-11" db="EMBL/GenBank/DDBJ databases">
        <authorList>
            <consortium name="Pathogen Informatics"/>
        </authorList>
    </citation>
    <scope>NUCLEOTIDE SEQUENCE [LARGE SCALE GENOMIC DNA]</scope>
    <source>
        <strain evidence="2 3">Egypt</strain>
    </source>
</reference>
<keyword evidence="3" id="KW-1185">Reference proteome</keyword>